<accession>A0A8J3JUT4</accession>
<dbReference type="RefSeq" id="WP_203750497.1">
    <property type="nucleotide sequence ID" value="NZ_BONF01000029.1"/>
</dbReference>
<evidence type="ECO:0000313" key="1">
    <source>
        <dbReference type="EMBL" id="GIF83529.1"/>
    </source>
</evidence>
<sequence length="49" mass="5174">MTTTPVPGAGPAEHVDHIPAHVKNSYPTCNEVVRRPMLSAPPATSGQPR</sequence>
<dbReference type="AlphaFoldDB" id="A0A8J3JUT4"/>
<reference evidence="1 2" key="1">
    <citation type="submission" date="2021-01" db="EMBL/GenBank/DDBJ databases">
        <title>Whole genome shotgun sequence of Catellatospora bangladeshensis NBRC 107357.</title>
        <authorList>
            <person name="Komaki H."/>
            <person name="Tamura T."/>
        </authorList>
    </citation>
    <scope>NUCLEOTIDE SEQUENCE [LARGE SCALE GENOMIC DNA]</scope>
    <source>
        <strain evidence="1 2">NBRC 107357</strain>
    </source>
</reference>
<proteinExistence type="predicted"/>
<evidence type="ECO:0000313" key="2">
    <source>
        <dbReference type="Proteomes" id="UP000601223"/>
    </source>
</evidence>
<gene>
    <name evidence="1" type="ORF">Cba03nite_48780</name>
</gene>
<organism evidence="1 2">
    <name type="scientific">Catellatospora bangladeshensis</name>
    <dbReference type="NCBI Taxonomy" id="310355"/>
    <lineage>
        <taxon>Bacteria</taxon>
        <taxon>Bacillati</taxon>
        <taxon>Actinomycetota</taxon>
        <taxon>Actinomycetes</taxon>
        <taxon>Micromonosporales</taxon>
        <taxon>Micromonosporaceae</taxon>
        <taxon>Catellatospora</taxon>
    </lineage>
</organism>
<comment type="caution">
    <text evidence="1">The sequence shown here is derived from an EMBL/GenBank/DDBJ whole genome shotgun (WGS) entry which is preliminary data.</text>
</comment>
<protein>
    <submittedName>
        <fullName evidence="1">Uncharacterized protein</fullName>
    </submittedName>
</protein>
<keyword evidence="2" id="KW-1185">Reference proteome</keyword>
<dbReference type="Proteomes" id="UP000601223">
    <property type="component" value="Unassembled WGS sequence"/>
</dbReference>
<dbReference type="EMBL" id="BONF01000029">
    <property type="protein sequence ID" value="GIF83529.1"/>
    <property type="molecule type" value="Genomic_DNA"/>
</dbReference>
<name>A0A8J3JUT4_9ACTN</name>